<keyword evidence="1" id="KW-0472">Membrane</keyword>
<evidence type="ECO:0000313" key="3">
    <source>
        <dbReference type="Proteomes" id="UP000694871"/>
    </source>
</evidence>
<gene>
    <name evidence="4" type="primary">LOC107107716</name>
</gene>
<accession>A0ABM1JPY1</accession>
<feature type="signal peptide" evidence="2">
    <location>
        <begin position="1"/>
        <end position="19"/>
    </location>
</feature>
<sequence>MAFMATVLVLLAAGVHVDSQTLDSYIPHITNRDLEGKVTTSTFVLEQPRCNFTDVGEDEWIWLLVARSSAAEGIPLPKVPKNLPYQSFSTNSAYMTLETAAVNYPCATSPDEITILRVGTETSCIKDASTPNCNGPLPDPGPYKVRFIVIRPDNTTKSNWSDDIILIQGRDYTTINTSPRRGNKGMIALTSILSVLMAILLASFIAILIYKCSDNCGNADIASIRDAATVTRYSTHHMYNHPTSSS</sequence>
<organism evidence="3 4">
    <name type="scientific">Gekko japonicus</name>
    <name type="common">Schlegel's Japanese gecko</name>
    <dbReference type="NCBI Taxonomy" id="146911"/>
    <lineage>
        <taxon>Eukaryota</taxon>
        <taxon>Metazoa</taxon>
        <taxon>Chordata</taxon>
        <taxon>Craniata</taxon>
        <taxon>Vertebrata</taxon>
        <taxon>Euteleostomi</taxon>
        <taxon>Lepidosauria</taxon>
        <taxon>Squamata</taxon>
        <taxon>Bifurcata</taxon>
        <taxon>Gekkota</taxon>
        <taxon>Gekkonidae</taxon>
        <taxon>Gekkoninae</taxon>
        <taxon>Gekko</taxon>
    </lineage>
</organism>
<dbReference type="RefSeq" id="XP_015263518.1">
    <property type="nucleotide sequence ID" value="XM_015408032.1"/>
</dbReference>
<keyword evidence="3" id="KW-1185">Reference proteome</keyword>
<dbReference type="Proteomes" id="UP000694871">
    <property type="component" value="Unplaced"/>
</dbReference>
<feature type="chain" id="PRO_5045471550" evidence="2">
    <location>
        <begin position="20"/>
        <end position="246"/>
    </location>
</feature>
<reference evidence="4" key="1">
    <citation type="submission" date="2025-08" db="UniProtKB">
        <authorList>
            <consortium name="RefSeq"/>
        </authorList>
    </citation>
    <scope>IDENTIFICATION</scope>
</reference>
<keyword evidence="2" id="KW-0732">Signal</keyword>
<dbReference type="GeneID" id="107107716"/>
<evidence type="ECO:0000313" key="4">
    <source>
        <dbReference type="RefSeq" id="XP_015263518.1"/>
    </source>
</evidence>
<feature type="transmembrane region" description="Helical" evidence="1">
    <location>
        <begin position="186"/>
        <end position="210"/>
    </location>
</feature>
<keyword evidence="1" id="KW-0812">Transmembrane</keyword>
<dbReference type="PANTHER" id="PTHR15446">
    <property type="entry name" value="UROPLAKIN III"/>
    <property type="match status" value="1"/>
</dbReference>
<evidence type="ECO:0000256" key="2">
    <source>
        <dbReference type="SAM" id="SignalP"/>
    </source>
</evidence>
<evidence type="ECO:0000256" key="1">
    <source>
        <dbReference type="SAM" id="Phobius"/>
    </source>
</evidence>
<protein>
    <submittedName>
        <fullName evidence="4">Uroplakin-3b-like protein</fullName>
    </submittedName>
</protein>
<dbReference type="PANTHER" id="PTHR15446:SF2">
    <property type="entry name" value="UROPLAKIN-3B-LIKE PROTEIN 1-RELATED"/>
    <property type="match status" value="1"/>
</dbReference>
<keyword evidence="1" id="KW-1133">Transmembrane helix</keyword>
<dbReference type="InterPro" id="IPR024831">
    <property type="entry name" value="Uroplakin-3"/>
</dbReference>
<name>A0ABM1JPY1_GEKJA</name>
<proteinExistence type="predicted"/>